<organism evidence="2 3">
    <name type="scientific">Streptomyces rubradiris</name>
    <name type="common">Streptomyces achromogenes subsp. rubradiris</name>
    <dbReference type="NCBI Taxonomy" id="285531"/>
    <lineage>
        <taxon>Bacteria</taxon>
        <taxon>Bacillati</taxon>
        <taxon>Actinomycetota</taxon>
        <taxon>Actinomycetes</taxon>
        <taxon>Kitasatosporales</taxon>
        <taxon>Streptomycetaceae</taxon>
        <taxon>Streptomyces</taxon>
    </lineage>
</organism>
<reference evidence="3" key="1">
    <citation type="submission" date="2023-07" db="EMBL/GenBank/DDBJ databases">
        <title>Whole genome shotgun sequence of Streptomyces achromogenes subsp. rubradiris NBRC 14000.</title>
        <authorList>
            <person name="Komaki H."/>
            <person name="Tamura T."/>
        </authorList>
    </citation>
    <scope>NUCLEOTIDE SEQUENCE [LARGE SCALE GENOMIC DNA]</scope>
    <source>
        <strain evidence="3">NBRC 14000</strain>
    </source>
</reference>
<comment type="caution">
    <text evidence="2">The sequence shown here is derived from an EMBL/GenBank/DDBJ whole genome shotgun (WGS) entry which is preliminary data.</text>
</comment>
<evidence type="ECO:0000313" key="2">
    <source>
        <dbReference type="EMBL" id="GHI50684.1"/>
    </source>
</evidence>
<proteinExistence type="predicted"/>
<keyword evidence="3" id="KW-1185">Reference proteome</keyword>
<dbReference type="EMBL" id="BNEA01000001">
    <property type="protein sequence ID" value="GHI50684.1"/>
    <property type="molecule type" value="Genomic_DNA"/>
</dbReference>
<gene>
    <name evidence="2" type="ORF">Srubr_05300</name>
</gene>
<protein>
    <submittedName>
        <fullName evidence="2">Uncharacterized protein</fullName>
    </submittedName>
</protein>
<feature type="region of interest" description="Disordered" evidence="1">
    <location>
        <begin position="80"/>
        <end position="107"/>
    </location>
</feature>
<dbReference type="Proteomes" id="UP000646738">
    <property type="component" value="Unassembled WGS sequence"/>
</dbReference>
<accession>A0ABQ3R4D5</accession>
<sequence length="107" mass="11634">MTKHSQLSIPLTDRSTTCPAPADPVQHLLTRQRGPSTEAEVRAYPHGRQPGLCNRNEGTWYRGAVRAPAPLSRRRRRLRGLTPAGTSGSAWPPVFSANGGPRRVSAV</sequence>
<evidence type="ECO:0000313" key="3">
    <source>
        <dbReference type="Proteomes" id="UP000646738"/>
    </source>
</evidence>
<evidence type="ECO:0000256" key="1">
    <source>
        <dbReference type="SAM" id="MobiDB-lite"/>
    </source>
</evidence>
<feature type="compositionally biased region" description="Polar residues" evidence="1">
    <location>
        <begin position="1"/>
        <end position="18"/>
    </location>
</feature>
<feature type="region of interest" description="Disordered" evidence="1">
    <location>
        <begin position="1"/>
        <end position="23"/>
    </location>
</feature>
<name>A0ABQ3R4D5_STRRR</name>